<dbReference type="Proteomes" id="UP000547209">
    <property type="component" value="Unassembled WGS sequence"/>
</dbReference>
<keyword evidence="3" id="KW-1185">Reference proteome</keyword>
<comment type="caution">
    <text evidence="2">The sequence shown here is derived from an EMBL/GenBank/DDBJ whole genome shotgun (WGS) entry which is preliminary data.</text>
</comment>
<gene>
    <name evidence="2" type="ORF">H7C19_26660</name>
</gene>
<organism evidence="2 3">
    <name type="scientific">Cohnella nanjingensis</name>
    <dbReference type="NCBI Taxonomy" id="1387779"/>
    <lineage>
        <taxon>Bacteria</taxon>
        <taxon>Bacillati</taxon>
        <taxon>Bacillota</taxon>
        <taxon>Bacilli</taxon>
        <taxon>Bacillales</taxon>
        <taxon>Paenibacillaceae</taxon>
        <taxon>Cohnella</taxon>
    </lineage>
</organism>
<dbReference type="InterPro" id="IPR023804">
    <property type="entry name" value="DUF3792_TM"/>
</dbReference>
<reference evidence="2 3" key="1">
    <citation type="submission" date="2020-08" db="EMBL/GenBank/DDBJ databases">
        <title>Cohnella phylogeny.</title>
        <authorList>
            <person name="Dunlap C."/>
        </authorList>
    </citation>
    <scope>NUCLEOTIDE SEQUENCE [LARGE SCALE GENOMIC DNA]</scope>
    <source>
        <strain evidence="2 3">DSM 28246</strain>
    </source>
</reference>
<keyword evidence="1" id="KW-0812">Transmembrane</keyword>
<dbReference type="NCBIfam" id="TIGR04086">
    <property type="entry name" value="TIGR04086_membr"/>
    <property type="match status" value="1"/>
</dbReference>
<proteinExistence type="predicted"/>
<feature type="transmembrane region" description="Helical" evidence="1">
    <location>
        <begin position="51"/>
        <end position="68"/>
    </location>
</feature>
<feature type="transmembrane region" description="Helical" evidence="1">
    <location>
        <begin position="75"/>
        <end position="96"/>
    </location>
</feature>
<evidence type="ECO:0000256" key="1">
    <source>
        <dbReference type="SAM" id="Phobius"/>
    </source>
</evidence>
<accession>A0A7X0RVD3</accession>
<feature type="transmembrane region" description="Helical" evidence="1">
    <location>
        <begin position="108"/>
        <end position="128"/>
    </location>
</feature>
<dbReference type="AlphaFoldDB" id="A0A7X0RVD3"/>
<keyword evidence="1" id="KW-1133">Transmembrane helix</keyword>
<sequence length="137" mass="14332">MNPIPRVSGFRITSPLLSGIVWSIIWLGAGTLLLSLMLYSSSLSESNVLPWVYGTHGAASLAGGFTSARRSGKRGWYIGAMTGLLYVILVVIIGFLSQDIDWSSRIPLLALVTLLAGAFGGMLGVNTGSSSSAGGKR</sequence>
<dbReference type="Pfam" id="PF12670">
    <property type="entry name" value="DUF3792"/>
    <property type="match status" value="1"/>
</dbReference>
<protein>
    <submittedName>
        <fullName evidence="2">TIGR04086 family membrane protein</fullName>
    </submittedName>
</protein>
<evidence type="ECO:0000313" key="3">
    <source>
        <dbReference type="Proteomes" id="UP000547209"/>
    </source>
</evidence>
<keyword evidence="1" id="KW-0472">Membrane</keyword>
<feature type="transmembrane region" description="Helical" evidence="1">
    <location>
        <begin position="20"/>
        <end position="39"/>
    </location>
</feature>
<dbReference type="RefSeq" id="WP_185672134.1">
    <property type="nucleotide sequence ID" value="NZ_JACJVP010000045.1"/>
</dbReference>
<dbReference type="EMBL" id="JACJVP010000045">
    <property type="protein sequence ID" value="MBB6674271.1"/>
    <property type="molecule type" value="Genomic_DNA"/>
</dbReference>
<evidence type="ECO:0000313" key="2">
    <source>
        <dbReference type="EMBL" id="MBB6674271.1"/>
    </source>
</evidence>
<name>A0A7X0RVD3_9BACL</name>